<dbReference type="EMBL" id="JH159151">
    <property type="protein sequence ID" value="EGZ27734.1"/>
    <property type="molecule type" value="Genomic_DNA"/>
</dbReference>
<dbReference type="GeneID" id="20654179"/>
<proteinExistence type="predicted"/>
<dbReference type="PANTHER" id="PTHR37069:SF2">
    <property type="entry name" value="PIGGYBAC TRANSPOSABLE ELEMENT-DERIVED PROTEIN DOMAIN-CONTAINING PROTEIN"/>
    <property type="match status" value="1"/>
</dbReference>
<gene>
    <name evidence="1" type="ORF">PHYSODRAFT_472045</name>
</gene>
<dbReference type="Proteomes" id="UP000002640">
    <property type="component" value="Unassembled WGS sequence"/>
</dbReference>
<keyword evidence="2" id="KW-1185">Reference proteome</keyword>
<dbReference type="PANTHER" id="PTHR37069">
    <property type="entry name" value="DDE_TNP_1_7 DOMAIN-CONTAINING PROTEIN"/>
    <property type="match status" value="1"/>
</dbReference>
<dbReference type="AlphaFoldDB" id="G4YH33"/>
<feature type="non-terminal residue" evidence="1">
    <location>
        <position position="1"/>
    </location>
</feature>
<evidence type="ECO:0000313" key="1">
    <source>
        <dbReference type="EMBL" id="EGZ27734.1"/>
    </source>
</evidence>
<protein>
    <submittedName>
        <fullName evidence="1">Uncharacterized protein</fullName>
    </submittedName>
</protein>
<organism evidence="1 2">
    <name type="scientific">Phytophthora sojae (strain P6497)</name>
    <name type="common">Soybean stem and root rot agent</name>
    <name type="synonym">Phytophthora megasperma f. sp. glycines</name>
    <dbReference type="NCBI Taxonomy" id="1094619"/>
    <lineage>
        <taxon>Eukaryota</taxon>
        <taxon>Sar</taxon>
        <taxon>Stramenopiles</taxon>
        <taxon>Oomycota</taxon>
        <taxon>Peronosporomycetes</taxon>
        <taxon>Peronosporales</taxon>
        <taxon>Peronosporaceae</taxon>
        <taxon>Phytophthora</taxon>
    </lineage>
</organism>
<reference evidence="1 2" key="1">
    <citation type="journal article" date="2006" name="Science">
        <title>Phytophthora genome sequences uncover evolutionary origins and mechanisms of pathogenesis.</title>
        <authorList>
            <person name="Tyler B.M."/>
            <person name="Tripathy S."/>
            <person name="Zhang X."/>
            <person name="Dehal P."/>
            <person name="Jiang R.H."/>
            <person name="Aerts A."/>
            <person name="Arredondo F.D."/>
            <person name="Baxter L."/>
            <person name="Bensasson D."/>
            <person name="Beynon J.L."/>
            <person name="Chapman J."/>
            <person name="Damasceno C.M."/>
            <person name="Dorrance A.E."/>
            <person name="Dou D."/>
            <person name="Dickerman A.W."/>
            <person name="Dubchak I.L."/>
            <person name="Garbelotto M."/>
            <person name="Gijzen M."/>
            <person name="Gordon S.G."/>
            <person name="Govers F."/>
            <person name="Grunwald N.J."/>
            <person name="Huang W."/>
            <person name="Ivors K.L."/>
            <person name="Jones R.W."/>
            <person name="Kamoun S."/>
            <person name="Krampis K."/>
            <person name="Lamour K.H."/>
            <person name="Lee M.K."/>
            <person name="McDonald W.H."/>
            <person name="Medina M."/>
            <person name="Meijer H.J."/>
            <person name="Nordberg E.K."/>
            <person name="Maclean D.J."/>
            <person name="Ospina-Giraldo M.D."/>
            <person name="Morris P.F."/>
            <person name="Phuntumart V."/>
            <person name="Putnam N.H."/>
            <person name="Rash S."/>
            <person name="Rose J.K."/>
            <person name="Sakihama Y."/>
            <person name="Salamov A.A."/>
            <person name="Savidor A."/>
            <person name="Scheuring C.F."/>
            <person name="Smith B.M."/>
            <person name="Sobral B.W."/>
            <person name="Terry A."/>
            <person name="Torto-Alalibo T.A."/>
            <person name="Win J."/>
            <person name="Xu Z."/>
            <person name="Zhang H."/>
            <person name="Grigoriev I.V."/>
            <person name="Rokhsar D.S."/>
            <person name="Boore J.L."/>
        </authorList>
    </citation>
    <scope>NUCLEOTIDE SEQUENCE [LARGE SCALE GENOMIC DNA]</scope>
    <source>
        <strain evidence="1 2">P6497</strain>
    </source>
</reference>
<accession>G4YH33</accession>
<dbReference type="RefSeq" id="XP_009515009.1">
    <property type="nucleotide sequence ID" value="XM_009516714.1"/>
</dbReference>
<name>G4YH33_PHYSP</name>
<dbReference type="KEGG" id="psoj:PHYSODRAFT_472045"/>
<evidence type="ECO:0000313" key="2">
    <source>
        <dbReference type="Proteomes" id="UP000002640"/>
    </source>
</evidence>
<dbReference type="InParanoid" id="G4YH33"/>
<sequence>DDHAMFGSVWRVLSAAGWSSKRPTGRSLSDLYRYIRPGGDSNGAEGIDYYLGERALLEHYRRTLASKPKAVAMKEELIRRAHAAAVKFVDASVAFSPADEEWMPLSL</sequence>